<gene>
    <name evidence="2" type="ORF">LWI28_029201</name>
</gene>
<feature type="region of interest" description="Disordered" evidence="1">
    <location>
        <begin position="121"/>
        <end position="224"/>
    </location>
</feature>
<feature type="compositionally biased region" description="Basic and acidic residues" evidence="1">
    <location>
        <begin position="254"/>
        <end position="263"/>
    </location>
</feature>
<protein>
    <submittedName>
        <fullName evidence="2">Uncharacterized protein</fullName>
    </submittedName>
</protein>
<dbReference type="PANTHER" id="PTHR36075">
    <property type="entry name" value="BNAA10G09820D PROTEIN"/>
    <property type="match status" value="1"/>
</dbReference>
<feature type="compositionally biased region" description="Polar residues" evidence="1">
    <location>
        <begin position="191"/>
        <end position="203"/>
    </location>
</feature>
<feature type="compositionally biased region" description="Basic and acidic residues" evidence="1">
    <location>
        <begin position="157"/>
        <end position="169"/>
    </location>
</feature>
<evidence type="ECO:0000313" key="3">
    <source>
        <dbReference type="Proteomes" id="UP001064489"/>
    </source>
</evidence>
<feature type="region of interest" description="Disordered" evidence="1">
    <location>
        <begin position="238"/>
        <end position="269"/>
    </location>
</feature>
<organism evidence="2 3">
    <name type="scientific">Acer negundo</name>
    <name type="common">Box elder</name>
    <dbReference type="NCBI Taxonomy" id="4023"/>
    <lineage>
        <taxon>Eukaryota</taxon>
        <taxon>Viridiplantae</taxon>
        <taxon>Streptophyta</taxon>
        <taxon>Embryophyta</taxon>
        <taxon>Tracheophyta</taxon>
        <taxon>Spermatophyta</taxon>
        <taxon>Magnoliopsida</taxon>
        <taxon>eudicotyledons</taxon>
        <taxon>Gunneridae</taxon>
        <taxon>Pentapetalae</taxon>
        <taxon>rosids</taxon>
        <taxon>malvids</taxon>
        <taxon>Sapindales</taxon>
        <taxon>Sapindaceae</taxon>
        <taxon>Hippocastanoideae</taxon>
        <taxon>Acereae</taxon>
        <taxon>Acer</taxon>
    </lineage>
</organism>
<dbReference type="AlphaFoldDB" id="A0AAD5J8Y7"/>
<reference evidence="2" key="2">
    <citation type="submission" date="2023-02" db="EMBL/GenBank/DDBJ databases">
        <authorList>
            <person name="Swenson N.G."/>
            <person name="Wegrzyn J.L."/>
            <person name="Mcevoy S.L."/>
        </authorList>
    </citation>
    <scope>NUCLEOTIDE SEQUENCE</scope>
    <source>
        <strain evidence="2">91603</strain>
        <tissue evidence="2">Leaf</tissue>
    </source>
</reference>
<dbReference type="Proteomes" id="UP001064489">
    <property type="component" value="Chromosome 3"/>
</dbReference>
<evidence type="ECO:0000256" key="1">
    <source>
        <dbReference type="SAM" id="MobiDB-lite"/>
    </source>
</evidence>
<proteinExistence type="predicted"/>
<comment type="caution">
    <text evidence="2">The sequence shown here is derived from an EMBL/GenBank/DDBJ whole genome shotgun (WGS) entry which is preliminary data.</text>
</comment>
<name>A0AAD5J8Y7_ACENE</name>
<evidence type="ECO:0000313" key="2">
    <source>
        <dbReference type="EMBL" id="KAI9187537.1"/>
    </source>
</evidence>
<reference evidence="2" key="1">
    <citation type="journal article" date="2022" name="Plant J.">
        <title>Strategies of tolerance reflected in two North American maple genomes.</title>
        <authorList>
            <person name="McEvoy S.L."/>
            <person name="Sezen U.U."/>
            <person name="Trouern-Trend A."/>
            <person name="McMahon S.M."/>
            <person name="Schaberg P.G."/>
            <person name="Yang J."/>
            <person name="Wegrzyn J.L."/>
            <person name="Swenson N.G."/>
        </authorList>
    </citation>
    <scope>NUCLEOTIDE SEQUENCE</scope>
    <source>
        <strain evidence="2">91603</strain>
    </source>
</reference>
<accession>A0AAD5J8Y7</accession>
<keyword evidence="3" id="KW-1185">Reference proteome</keyword>
<sequence length="269" mass="29986">MGDFNEIMSNDEKMGGRQKNWRDISEFREVVVDCNLEDMGLLVTSSLVVTKERGLRLFSRDLTGVLARGIGLLSSLSLWSVILGSGSLKIGRAGKCFFPKNVGETTRNASKLWKRHGRCNQRLMDPSPVHTTPPVEEEDEWDTDGFVIPSLGIGDPDQGKADALEERSSKPPSPKAIKEENIYLGPHGAPPSQSKQQELNSSSRKQRFKQKLKEADLRFSGAGRENKVENLRELVGGGKTSLNMSKGTTPRGWLDPHCHESQFERWNPQ</sequence>
<dbReference type="EMBL" id="JAJSOW010000100">
    <property type="protein sequence ID" value="KAI9187537.1"/>
    <property type="molecule type" value="Genomic_DNA"/>
</dbReference>
<dbReference type="PANTHER" id="PTHR36075:SF1">
    <property type="entry name" value="OS03G0595200 PROTEIN"/>
    <property type="match status" value="1"/>
</dbReference>